<accession>A0A5E4NFH7</accession>
<evidence type="ECO:0000256" key="1">
    <source>
        <dbReference type="SAM" id="Coils"/>
    </source>
</evidence>
<proteinExistence type="predicted"/>
<dbReference type="AlphaFoldDB" id="A0A5E4NFH7"/>
<dbReference type="EMBL" id="CABPRJ010001931">
    <property type="protein sequence ID" value="VVC41912.1"/>
    <property type="molecule type" value="Genomic_DNA"/>
</dbReference>
<name>A0A5E4NFH7_9HEMI</name>
<sequence length="509" mass="60434">MTTDIAELKFKAHQLILSLEPTSGEGYDKNRVNIKFDVLHKLSDIKHNLTFNDLLNLTNLTSKTEKKIFKKKKLANDKKALEDFIDYLNRKYLKHTRIGCFGDGCESEIKQIQKTRFETQIILQELSNLKHTVKRHKIIYRNEARGFKHHTNSWSLWNRDQNDQLKNIEENLNTITSKIKVANRVLEEHVYDYYDLEKRRHDKLYKEFPIYEACYKLLTWLSPMEWKKKFNVNNDKLEYDIRHLDADTDEGRDSFSNINYHKSFEELSKDMQLEPVHKMYWKSAEHVIKKINSLETRINNQRVVSEIINNTHTKKKNTTDKSVNKHKSGITTTAPISCFEQTHSKHIKLNSNNDILTRHIENIKTILSSFFKEHGIRDTHTGIELLITKLNEAIAECEKIPKDRFKETEIIMKIIERNDEKLDRLKMLERNKIKAAQRAVDKMKELTRIDVRKQKLLPYRRSVPRQKRPKTPKKPKLNNDQLMYLKCFTIMLPEDIPEHAITVVPEFKI</sequence>
<evidence type="ECO:0000313" key="3">
    <source>
        <dbReference type="Proteomes" id="UP000325440"/>
    </source>
</evidence>
<feature type="coiled-coil region" evidence="1">
    <location>
        <begin position="411"/>
        <end position="446"/>
    </location>
</feature>
<reference evidence="2 3" key="1">
    <citation type="submission" date="2019-08" db="EMBL/GenBank/DDBJ databases">
        <authorList>
            <person name="Alioto T."/>
            <person name="Alioto T."/>
            <person name="Gomez Garrido J."/>
        </authorList>
    </citation>
    <scope>NUCLEOTIDE SEQUENCE [LARGE SCALE GENOMIC DNA]</scope>
</reference>
<dbReference type="Proteomes" id="UP000325440">
    <property type="component" value="Unassembled WGS sequence"/>
</dbReference>
<keyword evidence="3" id="KW-1185">Reference proteome</keyword>
<feature type="coiled-coil region" evidence="1">
    <location>
        <begin position="158"/>
        <end position="185"/>
    </location>
</feature>
<dbReference type="OrthoDB" id="6597431at2759"/>
<keyword evidence="1" id="KW-0175">Coiled coil</keyword>
<organism evidence="2 3">
    <name type="scientific">Cinara cedri</name>
    <dbReference type="NCBI Taxonomy" id="506608"/>
    <lineage>
        <taxon>Eukaryota</taxon>
        <taxon>Metazoa</taxon>
        <taxon>Ecdysozoa</taxon>
        <taxon>Arthropoda</taxon>
        <taxon>Hexapoda</taxon>
        <taxon>Insecta</taxon>
        <taxon>Pterygota</taxon>
        <taxon>Neoptera</taxon>
        <taxon>Paraneoptera</taxon>
        <taxon>Hemiptera</taxon>
        <taxon>Sternorrhyncha</taxon>
        <taxon>Aphidomorpha</taxon>
        <taxon>Aphidoidea</taxon>
        <taxon>Aphididae</taxon>
        <taxon>Lachninae</taxon>
        <taxon>Cinara</taxon>
    </lineage>
</organism>
<protein>
    <submittedName>
        <fullName evidence="2">Uncharacterized protein</fullName>
    </submittedName>
</protein>
<gene>
    <name evidence="2" type="ORF">CINCED_3A010995</name>
</gene>
<evidence type="ECO:0000313" key="2">
    <source>
        <dbReference type="EMBL" id="VVC41912.1"/>
    </source>
</evidence>